<dbReference type="SUPFAM" id="SSF103647">
    <property type="entry name" value="TSP type-3 repeat"/>
    <property type="match status" value="1"/>
</dbReference>
<evidence type="ECO:0000259" key="13">
    <source>
        <dbReference type="PROSITE" id="PS51123"/>
    </source>
</evidence>
<dbReference type="Pfam" id="PF00691">
    <property type="entry name" value="OmpA"/>
    <property type="match status" value="1"/>
</dbReference>
<dbReference type="EMBL" id="FTOH01000007">
    <property type="protein sequence ID" value="SIS98399.1"/>
    <property type="molecule type" value="Genomic_DNA"/>
</dbReference>
<name>A0A1N7NJN5_9GAMM</name>
<evidence type="ECO:0000256" key="7">
    <source>
        <dbReference type="ARBA" id="ARBA00023114"/>
    </source>
</evidence>
<dbReference type="InterPro" id="IPR028974">
    <property type="entry name" value="TSP_type-3_rpt"/>
</dbReference>
<dbReference type="PROSITE" id="PS51123">
    <property type="entry name" value="OMPA_2"/>
    <property type="match status" value="1"/>
</dbReference>
<evidence type="ECO:0000256" key="12">
    <source>
        <dbReference type="SAM" id="SignalP"/>
    </source>
</evidence>
<dbReference type="PANTHER" id="PTHR30329">
    <property type="entry name" value="STATOR ELEMENT OF FLAGELLAR MOTOR COMPLEX"/>
    <property type="match status" value="1"/>
</dbReference>
<evidence type="ECO:0000256" key="11">
    <source>
        <dbReference type="SAM" id="MobiDB-lite"/>
    </source>
</evidence>
<evidence type="ECO:0000256" key="5">
    <source>
        <dbReference type="ARBA" id="ARBA00022729"/>
    </source>
</evidence>
<feature type="chain" id="PRO_5009943663" evidence="12">
    <location>
        <begin position="20"/>
        <end position="364"/>
    </location>
</feature>
<protein>
    <submittedName>
        <fullName evidence="14">OmpA-OmpF porin, OOP family</fullName>
    </submittedName>
</protein>
<evidence type="ECO:0000256" key="6">
    <source>
        <dbReference type="ARBA" id="ARBA00023065"/>
    </source>
</evidence>
<dbReference type="InterPro" id="IPR050330">
    <property type="entry name" value="Bact_OuterMem_StrucFunc"/>
</dbReference>
<gene>
    <name evidence="14" type="ORF">SAMN05421686_10757</name>
</gene>
<evidence type="ECO:0000313" key="15">
    <source>
        <dbReference type="Proteomes" id="UP000185639"/>
    </source>
</evidence>
<dbReference type="GO" id="GO:0005509">
    <property type="term" value="F:calcium ion binding"/>
    <property type="evidence" value="ECO:0007669"/>
    <property type="project" value="InterPro"/>
</dbReference>
<evidence type="ECO:0000313" key="14">
    <source>
        <dbReference type="EMBL" id="SIS98399.1"/>
    </source>
</evidence>
<dbReference type="InterPro" id="IPR027385">
    <property type="entry name" value="Beta-barrel_OMP"/>
</dbReference>
<dbReference type="GO" id="GO:0046930">
    <property type="term" value="C:pore complex"/>
    <property type="evidence" value="ECO:0007669"/>
    <property type="project" value="UniProtKB-KW"/>
</dbReference>
<feature type="region of interest" description="Disordered" evidence="11">
    <location>
        <begin position="338"/>
        <end position="364"/>
    </location>
</feature>
<dbReference type="AlphaFoldDB" id="A0A1N7NJN5"/>
<dbReference type="PANTHER" id="PTHR30329:SF21">
    <property type="entry name" value="LIPOPROTEIN YIAD-RELATED"/>
    <property type="match status" value="1"/>
</dbReference>
<keyword evidence="6" id="KW-0406">Ion transport</keyword>
<dbReference type="SUPFAM" id="SSF103088">
    <property type="entry name" value="OmpA-like"/>
    <property type="match status" value="1"/>
</dbReference>
<feature type="signal peptide" evidence="12">
    <location>
        <begin position="1"/>
        <end position="19"/>
    </location>
</feature>
<evidence type="ECO:0000256" key="2">
    <source>
        <dbReference type="ARBA" id="ARBA00022448"/>
    </source>
</evidence>
<dbReference type="InterPro" id="IPR036737">
    <property type="entry name" value="OmpA-like_sf"/>
</dbReference>
<organism evidence="14 15">
    <name type="scientific">Thalassolituus maritimus</name>
    <dbReference type="NCBI Taxonomy" id="484498"/>
    <lineage>
        <taxon>Bacteria</taxon>
        <taxon>Pseudomonadati</taxon>
        <taxon>Pseudomonadota</taxon>
        <taxon>Gammaproteobacteria</taxon>
        <taxon>Oceanospirillales</taxon>
        <taxon>Oceanospirillaceae</taxon>
        <taxon>Thalassolituus</taxon>
    </lineage>
</organism>
<evidence type="ECO:0000256" key="3">
    <source>
        <dbReference type="ARBA" id="ARBA00022452"/>
    </source>
</evidence>
<sequence>MKRTLLATIISSISVTALAENPYYVTLGGAHTDHEVTNEYFDDYIKHSYDLELSAGYMLNNDTALELSIVQPSPDQIDGRADVQQARVSGLHFFGDEMIQPYVSAGLGYGKAELNDFAQENALVSVGAGLQLAATDTFFARAEYRYDDMVNEDIEHNNYVLEAGMRFGGNSVTSSRDEAANNMTNDVEAAHAAAAAERAKAEEDARRAAELAAEKARIAAKLDTDKDGVPDRKDKCSDTPKGTMVDSDGCPNFDGKLQGVFFETGSAQLTENSEAILDDVAKELKRYPDLMIEIQAYTDSRGSDALNQKISEDRAQSVRSYLVEKGVSAEKLSAKGYGEADPVATNDTAEGRAQNRRVELAVKK</sequence>
<reference evidence="15" key="1">
    <citation type="submission" date="2017-01" db="EMBL/GenBank/DDBJ databases">
        <authorList>
            <person name="Varghese N."/>
            <person name="Submissions S."/>
        </authorList>
    </citation>
    <scope>NUCLEOTIDE SEQUENCE [LARGE SCALE GENOMIC DNA]</scope>
    <source>
        <strain evidence="15">DSM 24913</strain>
    </source>
</reference>
<dbReference type="STRING" id="484498.SAMN05421686_10757"/>
<evidence type="ECO:0000256" key="8">
    <source>
        <dbReference type="ARBA" id="ARBA00023136"/>
    </source>
</evidence>
<dbReference type="SUPFAM" id="SSF56925">
    <property type="entry name" value="OMPA-like"/>
    <property type="match status" value="1"/>
</dbReference>
<accession>A0A1N7NJN5</accession>
<dbReference type="GO" id="GO:0009279">
    <property type="term" value="C:cell outer membrane"/>
    <property type="evidence" value="ECO:0007669"/>
    <property type="project" value="UniProtKB-SubCell"/>
</dbReference>
<keyword evidence="15" id="KW-1185">Reference proteome</keyword>
<dbReference type="GO" id="GO:0006811">
    <property type="term" value="P:monoatomic ion transport"/>
    <property type="evidence" value="ECO:0007669"/>
    <property type="project" value="UniProtKB-KW"/>
</dbReference>
<evidence type="ECO:0000256" key="10">
    <source>
        <dbReference type="PROSITE-ProRule" id="PRU00473"/>
    </source>
</evidence>
<dbReference type="Gene3D" id="2.40.160.20">
    <property type="match status" value="1"/>
</dbReference>
<comment type="subcellular location">
    <subcellularLocation>
        <location evidence="1">Cell outer membrane</location>
        <topology evidence="1">Multi-pass membrane protein</topology>
    </subcellularLocation>
</comment>
<dbReference type="CDD" id="cd07185">
    <property type="entry name" value="OmpA_C-like"/>
    <property type="match status" value="1"/>
</dbReference>
<dbReference type="InterPro" id="IPR006665">
    <property type="entry name" value="OmpA-like"/>
</dbReference>
<dbReference type="InterPro" id="IPR011250">
    <property type="entry name" value="OMP/PagP_B-barrel"/>
</dbReference>
<evidence type="ECO:0000256" key="4">
    <source>
        <dbReference type="ARBA" id="ARBA00022692"/>
    </source>
</evidence>
<dbReference type="GO" id="GO:0015288">
    <property type="term" value="F:porin activity"/>
    <property type="evidence" value="ECO:0007669"/>
    <property type="project" value="UniProtKB-KW"/>
</dbReference>
<evidence type="ECO:0000256" key="1">
    <source>
        <dbReference type="ARBA" id="ARBA00004571"/>
    </source>
</evidence>
<feature type="domain" description="OmpA-like" evidence="13">
    <location>
        <begin position="249"/>
        <end position="364"/>
    </location>
</feature>
<keyword evidence="4" id="KW-0812">Transmembrane</keyword>
<keyword evidence="3" id="KW-1134">Transmembrane beta strand</keyword>
<keyword evidence="7" id="KW-0626">Porin</keyword>
<dbReference type="RefSeq" id="WP_281251180.1">
    <property type="nucleotide sequence ID" value="NZ_FTOH01000007.1"/>
</dbReference>
<keyword evidence="8 10" id="KW-0472">Membrane</keyword>
<keyword evidence="5 12" id="KW-0732">Signal</keyword>
<proteinExistence type="predicted"/>
<keyword evidence="2" id="KW-0813">Transport</keyword>
<dbReference type="PRINTS" id="PR01021">
    <property type="entry name" value="OMPADOMAIN"/>
</dbReference>
<dbReference type="Pfam" id="PF13505">
    <property type="entry name" value="OMP_b-brl"/>
    <property type="match status" value="1"/>
</dbReference>
<dbReference type="InterPro" id="IPR006664">
    <property type="entry name" value="OMP_bac"/>
</dbReference>
<dbReference type="Proteomes" id="UP000185639">
    <property type="component" value="Unassembled WGS sequence"/>
</dbReference>
<dbReference type="Gene3D" id="3.30.1330.60">
    <property type="entry name" value="OmpA-like domain"/>
    <property type="match status" value="1"/>
</dbReference>
<keyword evidence="9" id="KW-0998">Cell outer membrane</keyword>
<evidence type="ECO:0000256" key="9">
    <source>
        <dbReference type="ARBA" id="ARBA00023237"/>
    </source>
</evidence>